<organism evidence="2 3">
    <name type="scientific">Pelotomaculum isophthalicicum JI</name>
    <dbReference type="NCBI Taxonomy" id="947010"/>
    <lineage>
        <taxon>Bacteria</taxon>
        <taxon>Bacillati</taxon>
        <taxon>Bacillota</taxon>
        <taxon>Clostridia</taxon>
        <taxon>Eubacteriales</taxon>
        <taxon>Desulfotomaculaceae</taxon>
        <taxon>Pelotomaculum</taxon>
    </lineage>
</organism>
<proteinExistence type="predicted"/>
<protein>
    <recommendedName>
        <fullName evidence="1">Prenylated flavin chaperone LpdD-like domain-containing protein</fullName>
    </recommendedName>
</protein>
<dbReference type="InterPro" id="IPR048844">
    <property type="entry name" value="LpdD_chaperone-like"/>
</dbReference>
<dbReference type="EMBL" id="JAKOAV010000032">
    <property type="protein sequence ID" value="MDF9409475.1"/>
    <property type="molecule type" value="Genomic_DNA"/>
</dbReference>
<dbReference type="Pfam" id="PF21758">
    <property type="entry name" value="PAC_bac"/>
    <property type="match status" value="1"/>
</dbReference>
<feature type="domain" description="Prenylated flavin chaperone LpdD-like" evidence="1">
    <location>
        <begin position="11"/>
        <end position="124"/>
    </location>
</feature>
<comment type="caution">
    <text evidence="2">The sequence shown here is derived from an EMBL/GenBank/DDBJ whole genome shotgun (WGS) entry which is preliminary data.</text>
</comment>
<gene>
    <name evidence="2" type="ORF">L7E55_14110</name>
</gene>
<reference evidence="2" key="1">
    <citation type="submission" date="2022-02" db="EMBL/GenBank/DDBJ databases">
        <authorList>
            <person name="Leng L."/>
        </authorList>
    </citation>
    <scope>NUCLEOTIDE SEQUENCE</scope>
    <source>
        <strain evidence="2">JI</strain>
    </source>
</reference>
<evidence type="ECO:0000259" key="1">
    <source>
        <dbReference type="Pfam" id="PF21758"/>
    </source>
</evidence>
<dbReference type="Proteomes" id="UP001154312">
    <property type="component" value="Unassembled WGS sequence"/>
</dbReference>
<dbReference type="AlphaFoldDB" id="A0A9X4JUL2"/>
<sequence>MVEKKYYTAGEGKHRVELLVSVTGDGLVVQLFGGERTHVGAAALSLPRPSLRDPGVMSCNTIVIPLLGHKDDEIAKPVAERIAVVCGKPVLVVAGMHVYNAGPEDVEALVKNSHEAARMLIDSLTRAEKESGVRSQKSE</sequence>
<dbReference type="RefSeq" id="WP_277444944.1">
    <property type="nucleotide sequence ID" value="NZ_JAKOAV010000032.1"/>
</dbReference>
<keyword evidence="3" id="KW-1185">Reference proteome</keyword>
<accession>A0A9X4JUL2</accession>
<name>A0A9X4JUL2_9FIRM</name>
<evidence type="ECO:0000313" key="3">
    <source>
        <dbReference type="Proteomes" id="UP001154312"/>
    </source>
</evidence>
<evidence type="ECO:0000313" key="2">
    <source>
        <dbReference type="EMBL" id="MDF9409475.1"/>
    </source>
</evidence>